<dbReference type="Proteomes" id="UP000214720">
    <property type="component" value="Unassembled WGS sequence"/>
</dbReference>
<accession>A0A226X7D7</accession>
<dbReference type="EMBL" id="MTHB01000041">
    <property type="protein sequence ID" value="OXC79372.1"/>
    <property type="molecule type" value="Genomic_DNA"/>
</dbReference>
<reference evidence="2" key="1">
    <citation type="submission" date="2017-01" db="EMBL/GenBank/DDBJ databases">
        <title>Genome Analysis of Deinococcus marmoris KOPRI26562.</title>
        <authorList>
            <person name="Kim J.H."/>
            <person name="Oh H.-M."/>
        </authorList>
    </citation>
    <scope>NUCLEOTIDE SEQUENCE [LARGE SCALE GENOMIC DNA]</scope>
    <source>
        <strain evidence="2">PAMC 26633</strain>
    </source>
</reference>
<evidence type="ECO:0000313" key="2">
    <source>
        <dbReference type="Proteomes" id="UP000214720"/>
    </source>
</evidence>
<comment type="caution">
    <text evidence="1">The sequence shown here is derived from an EMBL/GenBank/DDBJ whole genome shotgun (WGS) entry which is preliminary data.</text>
</comment>
<name>A0A226X7D7_CABSO</name>
<sequence>MTATETLAGALTSTDDCDWIVEEAGYDPLRAVRNRNRLFGTAY</sequence>
<dbReference type="AlphaFoldDB" id="A0A226X7D7"/>
<organism evidence="1 2">
    <name type="scientific">Caballeronia sordidicola</name>
    <name type="common">Burkholderia sordidicola</name>
    <dbReference type="NCBI Taxonomy" id="196367"/>
    <lineage>
        <taxon>Bacteria</taxon>
        <taxon>Pseudomonadati</taxon>
        <taxon>Pseudomonadota</taxon>
        <taxon>Betaproteobacteria</taxon>
        <taxon>Burkholderiales</taxon>
        <taxon>Burkholderiaceae</taxon>
        <taxon>Caballeronia</taxon>
    </lineage>
</organism>
<gene>
    <name evidence="1" type="ORF">BSU04_06750</name>
</gene>
<proteinExistence type="predicted"/>
<dbReference type="RefSeq" id="WP_256982237.1">
    <property type="nucleotide sequence ID" value="NZ_MTHB01000041.1"/>
</dbReference>
<protein>
    <submittedName>
        <fullName evidence="1">Uncharacterized protein</fullName>
    </submittedName>
</protein>
<evidence type="ECO:0000313" key="1">
    <source>
        <dbReference type="EMBL" id="OXC79372.1"/>
    </source>
</evidence>